<dbReference type="EMBL" id="JAUKTV010000004">
    <property type="protein sequence ID" value="KAK0739615.1"/>
    <property type="molecule type" value="Genomic_DNA"/>
</dbReference>
<evidence type="ECO:0000256" key="1">
    <source>
        <dbReference type="SAM" id="SignalP"/>
    </source>
</evidence>
<keyword evidence="3" id="KW-1185">Reference proteome</keyword>
<comment type="caution">
    <text evidence="2">The sequence shown here is derived from an EMBL/GenBank/DDBJ whole genome shotgun (WGS) entry which is preliminary data.</text>
</comment>
<feature type="signal peptide" evidence="1">
    <location>
        <begin position="1"/>
        <end position="17"/>
    </location>
</feature>
<keyword evidence="1" id="KW-0732">Signal</keyword>
<sequence length="155" mass="16862">MLSKILTTAALVGLATTAATPSNPSRNFQLLQARQAAEAPKLAESGIVLLHTEPMPSGSFIEIYGSTNNRTSTPTASQEYQFAVQAPVYCGDERIKCGYNDAPGEDVTKQLIETLYANDEWTPWMPRSYCVYGNGSRACASWYVPYQARLNLSGG</sequence>
<organism evidence="2 3">
    <name type="scientific">Apiosordaria backusii</name>
    <dbReference type="NCBI Taxonomy" id="314023"/>
    <lineage>
        <taxon>Eukaryota</taxon>
        <taxon>Fungi</taxon>
        <taxon>Dikarya</taxon>
        <taxon>Ascomycota</taxon>
        <taxon>Pezizomycotina</taxon>
        <taxon>Sordariomycetes</taxon>
        <taxon>Sordariomycetidae</taxon>
        <taxon>Sordariales</taxon>
        <taxon>Lasiosphaeriaceae</taxon>
        <taxon>Apiosordaria</taxon>
    </lineage>
</organism>
<reference evidence="2" key="1">
    <citation type="submission" date="2023-06" db="EMBL/GenBank/DDBJ databases">
        <title>Genome-scale phylogeny and comparative genomics of the fungal order Sordariales.</title>
        <authorList>
            <consortium name="Lawrence Berkeley National Laboratory"/>
            <person name="Hensen N."/>
            <person name="Bonometti L."/>
            <person name="Westerberg I."/>
            <person name="Brannstrom I.O."/>
            <person name="Guillou S."/>
            <person name="Cros-Aarteil S."/>
            <person name="Calhoun S."/>
            <person name="Haridas S."/>
            <person name="Kuo A."/>
            <person name="Mondo S."/>
            <person name="Pangilinan J."/>
            <person name="Riley R."/>
            <person name="Labutti K."/>
            <person name="Andreopoulos B."/>
            <person name="Lipzen A."/>
            <person name="Chen C."/>
            <person name="Yanf M."/>
            <person name="Daum C."/>
            <person name="Ng V."/>
            <person name="Clum A."/>
            <person name="Steindorff A."/>
            <person name="Ohm R."/>
            <person name="Martin F."/>
            <person name="Silar P."/>
            <person name="Natvig D."/>
            <person name="Lalanne C."/>
            <person name="Gautier V."/>
            <person name="Ament-Velasquez S.L."/>
            <person name="Kruys A."/>
            <person name="Hutchinson M.I."/>
            <person name="Powell A.J."/>
            <person name="Barry K."/>
            <person name="Miller A.N."/>
            <person name="Grigoriev I.V."/>
            <person name="Debuchy R."/>
            <person name="Gladieux P."/>
            <person name="Thoren M.H."/>
            <person name="Johannesson H."/>
        </authorList>
    </citation>
    <scope>NUCLEOTIDE SEQUENCE</scope>
    <source>
        <strain evidence="2">CBS 540.89</strain>
    </source>
</reference>
<feature type="chain" id="PRO_5041228527" evidence="1">
    <location>
        <begin position="18"/>
        <end position="155"/>
    </location>
</feature>
<proteinExistence type="predicted"/>
<dbReference type="AlphaFoldDB" id="A0AA40BSL8"/>
<evidence type="ECO:0000313" key="3">
    <source>
        <dbReference type="Proteomes" id="UP001172159"/>
    </source>
</evidence>
<dbReference type="Proteomes" id="UP001172159">
    <property type="component" value="Unassembled WGS sequence"/>
</dbReference>
<gene>
    <name evidence="2" type="ORF">B0T21DRAFT_285328</name>
</gene>
<protein>
    <submittedName>
        <fullName evidence="2">Uncharacterized protein</fullName>
    </submittedName>
</protein>
<evidence type="ECO:0000313" key="2">
    <source>
        <dbReference type="EMBL" id="KAK0739615.1"/>
    </source>
</evidence>
<accession>A0AA40BSL8</accession>
<name>A0AA40BSL8_9PEZI</name>